<proteinExistence type="predicted"/>
<dbReference type="AlphaFoldDB" id="A0A7D9EAB6"/>
<comment type="caution">
    <text evidence="1">The sequence shown here is derived from an EMBL/GenBank/DDBJ whole genome shotgun (WGS) entry which is preliminary data.</text>
</comment>
<gene>
    <name evidence="1" type="ORF">PACLA_8A060459</name>
</gene>
<evidence type="ECO:0000313" key="2">
    <source>
        <dbReference type="Proteomes" id="UP001152795"/>
    </source>
</evidence>
<name>A0A7D9EAB6_PARCT</name>
<accession>A0A7D9EAB6</accession>
<keyword evidence="2" id="KW-1185">Reference proteome</keyword>
<dbReference type="Proteomes" id="UP001152795">
    <property type="component" value="Unassembled WGS sequence"/>
</dbReference>
<organism evidence="1 2">
    <name type="scientific">Paramuricea clavata</name>
    <name type="common">Red gorgonian</name>
    <name type="synonym">Violescent sea-whip</name>
    <dbReference type="NCBI Taxonomy" id="317549"/>
    <lineage>
        <taxon>Eukaryota</taxon>
        <taxon>Metazoa</taxon>
        <taxon>Cnidaria</taxon>
        <taxon>Anthozoa</taxon>
        <taxon>Octocorallia</taxon>
        <taxon>Malacalcyonacea</taxon>
        <taxon>Plexauridae</taxon>
        <taxon>Paramuricea</taxon>
    </lineage>
</organism>
<reference evidence="1" key="1">
    <citation type="submission" date="2020-04" db="EMBL/GenBank/DDBJ databases">
        <authorList>
            <person name="Alioto T."/>
            <person name="Alioto T."/>
            <person name="Gomez Garrido J."/>
        </authorList>
    </citation>
    <scope>NUCLEOTIDE SEQUENCE</scope>
    <source>
        <strain evidence="1">A484AB</strain>
    </source>
</reference>
<sequence>MHDQTGFRDIRIRPLHPVSSAEFVRQLLPSFSESVVANVATISSNVPLAMKLVASIVENNNEDMANKILAELSPSGSLLEIDRSYEQNMERLFETPFEQLPLSDKHALISLTVFSSRRISKDAAVDVIFDEIGVAKAVRSLKTLVKKSLIDEDSCGQYYSIHPLIHF</sequence>
<protein>
    <submittedName>
        <fullName evidence="1">Uncharacterized protein</fullName>
    </submittedName>
</protein>
<evidence type="ECO:0000313" key="1">
    <source>
        <dbReference type="EMBL" id="CAB4005666.1"/>
    </source>
</evidence>
<dbReference type="EMBL" id="CACRXK020005268">
    <property type="protein sequence ID" value="CAB4005666.1"/>
    <property type="molecule type" value="Genomic_DNA"/>
</dbReference>